<keyword evidence="2" id="KW-1185">Reference proteome</keyword>
<dbReference type="EMBL" id="MU268329">
    <property type="protein sequence ID" value="KAH7904903.1"/>
    <property type="molecule type" value="Genomic_DNA"/>
</dbReference>
<name>A0ACB7ZX30_9AGAM</name>
<comment type="caution">
    <text evidence="1">The sequence shown here is derived from an EMBL/GenBank/DDBJ whole genome shotgun (WGS) entry which is preliminary data.</text>
</comment>
<reference evidence="1" key="1">
    <citation type="journal article" date="2021" name="New Phytol.">
        <title>Evolutionary innovations through gain and loss of genes in the ectomycorrhizal Boletales.</title>
        <authorList>
            <person name="Wu G."/>
            <person name="Miyauchi S."/>
            <person name="Morin E."/>
            <person name="Kuo A."/>
            <person name="Drula E."/>
            <person name="Varga T."/>
            <person name="Kohler A."/>
            <person name="Feng B."/>
            <person name="Cao Y."/>
            <person name="Lipzen A."/>
            <person name="Daum C."/>
            <person name="Hundley H."/>
            <person name="Pangilinan J."/>
            <person name="Johnson J."/>
            <person name="Barry K."/>
            <person name="LaButti K."/>
            <person name="Ng V."/>
            <person name="Ahrendt S."/>
            <person name="Min B."/>
            <person name="Choi I.G."/>
            <person name="Park H."/>
            <person name="Plett J.M."/>
            <person name="Magnuson J."/>
            <person name="Spatafora J.W."/>
            <person name="Nagy L.G."/>
            <person name="Henrissat B."/>
            <person name="Grigoriev I.V."/>
            <person name="Yang Z.L."/>
            <person name="Xu J."/>
            <person name="Martin F.M."/>
        </authorList>
    </citation>
    <scope>NUCLEOTIDE SEQUENCE</scope>
    <source>
        <strain evidence="1">ATCC 28755</strain>
    </source>
</reference>
<organism evidence="1 2">
    <name type="scientific">Hygrophoropsis aurantiaca</name>
    <dbReference type="NCBI Taxonomy" id="72124"/>
    <lineage>
        <taxon>Eukaryota</taxon>
        <taxon>Fungi</taxon>
        <taxon>Dikarya</taxon>
        <taxon>Basidiomycota</taxon>
        <taxon>Agaricomycotina</taxon>
        <taxon>Agaricomycetes</taxon>
        <taxon>Agaricomycetidae</taxon>
        <taxon>Boletales</taxon>
        <taxon>Coniophorineae</taxon>
        <taxon>Hygrophoropsidaceae</taxon>
        <taxon>Hygrophoropsis</taxon>
    </lineage>
</organism>
<dbReference type="Proteomes" id="UP000790377">
    <property type="component" value="Unassembled WGS sequence"/>
</dbReference>
<proteinExistence type="predicted"/>
<protein>
    <submittedName>
        <fullName evidence="1">Uncharacterized protein</fullName>
    </submittedName>
</protein>
<sequence length="543" mass="60526">MEKCTGDHATSVCTIVEIIENEVLELEKQESDLLAQLHLLRDTIARKRSLARNMKNSLVPVNRLPNEILLACFGQAVQDWADENSGADERAVAQLACDGWYSGWEKEADLELPCTPVLAISHVSHRWRQLTVNAPSLWTNIVVTPGFGRHMDVFRDVLRRAEGMPIAATFRFFEDESISSGTLLMEAIVSLIHARQINVLSFLDSGPVLSYLLSQMGEQAIIAPQTLPSLEFGCLTTLSIFGLDPQEGLTLGRLKDFLSAAPQLKTLELQHSMVFESVTPADETAVTLPMLENLTIIEASLFICIFLDTLSAPDLCQLKLLVWDPDSLATPCLFDDDNDSGLRVPKFPKLQNLTLSCTPHNVFVNTDFFGAFPRVTHLTLGTPIVFYSETKEAASLAMFRWLKHLTFDFAFKDAGDAVRHMDMRCCFNWLQKPKTQADRPLLISLLNRSTESMQNANLFRYYKELQQYGEFDAGSSRLNEFIRWQADGMASHIENHDSALEIAATMGPRRVSHTVAIEGTTVVITSSLESPSHSSNVFGIVVS</sequence>
<evidence type="ECO:0000313" key="1">
    <source>
        <dbReference type="EMBL" id="KAH7904903.1"/>
    </source>
</evidence>
<gene>
    <name evidence="1" type="ORF">BJ138DRAFT_1130759</name>
</gene>
<evidence type="ECO:0000313" key="2">
    <source>
        <dbReference type="Proteomes" id="UP000790377"/>
    </source>
</evidence>
<accession>A0ACB7ZX30</accession>